<dbReference type="CDD" id="cd06260">
    <property type="entry name" value="DUF820-like"/>
    <property type="match status" value="1"/>
</dbReference>
<dbReference type="InterPro" id="IPR012296">
    <property type="entry name" value="Nuclease_put_TT1808"/>
</dbReference>
<accession>A0A480A1R9</accession>
<dbReference type="PANTHER" id="PTHR36558">
    <property type="entry name" value="GLR1098 PROTEIN"/>
    <property type="match status" value="1"/>
</dbReference>
<dbReference type="AlphaFoldDB" id="A0A480A1R9"/>
<sequence length="227" mass="26417">MQSKILTDAVSYNGFSSNYSGGEMMVIANTNPPIITPEITKTHFTPNEYREMEEIAKERHEYRDGEIIVMPGGSEIHSAIASNILIYLGFLLRDTDFRFYGGDLRVWIPNFNHGTYADVMVINGEPEFNNNRTDEILNPLLIIQVLSPSTEGYDRGNKFRKYRSLPSFCEYVLVSQAEAYIEQYYKQEEENNHLWQLKANDHIDQSVFLHSLNIELPMKEIYRRIKF</sequence>
<feature type="domain" description="Putative restriction endonuclease" evidence="1">
    <location>
        <begin position="47"/>
        <end position="198"/>
    </location>
</feature>
<evidence type="ECO:0000259" key="1">
    <source>
        <dbReference type="Pfam" id="PF05685"/>
    </source>
</evidence>
<comment type="caution">
    <text evidence="2">The sequence shown here is derived from an EMBL/GenBank/DDBJ whole genome shotgun (WGS) entry which is preliminary data.</text>
</comment>
<dbReference type="InterPro" id="IPR011335">
    <property type="entry name" value="Restrct_endonuc-II-like"/>
</dbReference>
<dbReference type="EMBL" id="BJCE01000078">
    <property type="protein sequence ID" value="GCL37438.1"/>
    <property type="molecule type" value="Genomic_DNA"/>
</dbReference>
<organism evidence="2 3">
    <name type="scientific">Sphaerospermopsis reniformis</name>
    <dbReference type="NCBI Taxonomy" id="531300"/>
    <lineage>
        <taxon>Bacteria</taxon>
        <taxon>Bacillati</taxon>
        <taxon>Cyanobacteriota</taxon>
        <taxon>Cyanophyceae</taxon>
        <taxon>Nostocales</taxon>
        <taxon>Aphanizomenonaceae</taxon>
        <taxon>Sphaerospermopsis</taxon>
    </lineage>
</organism>
<keyword evidence="3" id="KW-1185">Reference proteome</keyword>
<dbReference type="SUPFAM" id="SSF52980">
    <property type="entry name" value="Restriction endonuclease-like"/>
    <property type="match status" value="1"/>
</dbReference>
<dbReference type="InterPro" id="IPR008538">
    <property type="entry name" value="Uma2"/>
</dbReference>
<dbReference type="PANTHER" id="PTHR36558:SF1">
    <property type="entry name" value="RESTRICTION ENDONUCLEASE DOMAIN-CONTAINING PROTEIN-RELATED"/>
    <property type="match status" value="1"/>
</dbReference>
<dbReference type="Pfam" id="PF05685">
    <property type="entry name" value="Uma2"/>
    <property type="match status" value="1"/>
</dbReference>
<evidence type="ECO:0000313" key="3">
    <source>
        <dbReference type="Proteomes" id="UP000300142"/>
    </source>
</evidence>
<dbReference type="Proteomes" id="UP000300142">
    <property type="component" value="Unassembled WGS sequence"/>
</dbReference>
<dbReference type="Gene3D" id="3.90.1570.10">
    <property type="entry name" value="tt1808, chain A"/>
    <property type="match status" value="1"/>
</dbReference>
<evidence type="ECO:0000313" key="2">
    <source>
        <dbReference type="EMBL" id="GCL37438.1"/>
    </source>
</evidence>
<gene>
    <name evidence="2" type="ORF">SR1949_25480</name>
</gene>
<name>A0A480A1R9_9CYAN</name>
<reference evidence="3" key="1">
    <citation type="submission" date="2019-02" db="EMBL/GenBank/DDBJ databases">
        <title>Draft genome sequence of Sphaerospermopsis reniformis NIES-1949.</title>
        <authorList>
            <person name="Yamaguchi H."/>
            <person name="Suzuki S."/>
            <person name="Kawachi M."/>
        </authorList>
    </citation>
    <scope>NUCLEOTIDE SEQUENCE [LARGE SCALE GENOMIC DNA]</scope>
    <source>
        <strain evidence="3">NIES-1949</strain>
    </source>
</reference>
<protein>
    <recommendedName>
        <fullName evidence="1">Putative restriction endonuclease domain-containing protein</fullName>
    </recommendedName>
</protein>
<proteinExistence type="predicted"/>